<evidence type="ECO:0000256" key="2">
    <source>
        <dbReference type="SAM" id="Coils"/>
    </source>
</evidence>
<sequence>MGEAAWFGCRDYLAVPHEKLYHDLNSGPGVGVADPVRELLDEARARLEEAQSELLLGLARLREGWEGEAAERADVALRELRNWTDEAVAFVREVRRGLDAQVEHYVRAVRTMPPPVPVTATDTAFTRGLAEFFGLTTDLQEQEVAAREAHMKAAAVMDVYAASTFDTLVRIPRFEPAPRVVVEVVEEGSARPPVVVSGGEADVTVTAHDGRADGTDSADGTDGTDGGKSTVDTMGSGSDPSPEDPARDAAVDDRTASRRADGREGQGPVAINPQRTVAARPATGSSPHPAVLGGSPVPSVAPTPGDVVPPLTRTQGTTAGRPLGAGGPGAFPSRGGGPGGPSRSGGPSPGPGEHGDAWPGDRRAGGFAAAEETPTPQRLPGEAGVQGVARANHTGPWLQHVPGQWPRERDGEHRSRFVVDAEPRLFEDPAWVAPAVIDQDPKAED</sequence>
<dbReference type="InterPro" id="IPR038332">
    <property type="entry name" value="PPE_sf"/>
</dbReference>
<feature type="compositionally biased region" description="Basic and acidic residues" evidence="3">
    <location>
        <begin position="353"/>
        <end position="364"/>
    </location>
</feature>
<feature type="compositionally biased region" description="Low complexity" evidence="3">
    <location>
        <begin position="215"/>
        <end position="233"/>
    </location>
</feature>
<evidence type="ECO:0000256" key="3">
    <source>
        <dbReference type="SAM" id="MobiDB-lite"/>
    </source>
</evidence>
<dbReference type="SUPFAM" id="SSF140459">
    <property type="entry name" value="PE/PPE dimer-like"/>
    <property type="match status" value="1"/>
</dbReference>
<dbReference type="InterPro" id="IPR000030">
    <property type="entry name" value="PPE_dom"/>
</dbReference>
<gene>
    <name evidence="5" type="ORF">LX15_005501</name>
</gene>
<feature type="domain" description="PPE" evidence="4">
    <location>
        <begin position="11"/>
        <end position="164"/>
    </location>
</feature>
<feature type="compositionally biased region" description="Gly residues" evidence="3">
    <location>
        <begin position="323"/>
        <end position="343"/>
    </location>
</feature>
<keyword evidence="2" id="KW-0175">Coiled coil</keyword>
<name>A0ABT1I1Z8_STRSD</name>
<feature type="coiled-coil region" evidence="2">
    <location>
        <begin position="33"/>
        <end position="60"/>
    </location>
</feature>
<organism evidence="5 6">
    <name type="scientific">Streptoalloteichus tenebrarius (strain ATCC 17920 / DSM 40477 / JCM 4838 / CBS 697.72 / NBRC 16177 / NCIMB 11028 / NRRL B-12390 / A12253. 1 / ISP 5477)</name>
    <name type="common">Streptomyces tenebrarius</name>
    <dbReference type="NCBI Taxonomy" id="1933"/>
    <lineage>
        <taxon>Bacteria</taxon>
        <taxon>Bacillati</taxon>
        <taxon>Actinomycetota</taxon>
        <taxon>Actinomycetes</taxon>
        <taxon>Pseudonocardiales</taxon>
        <taxon>Pseudonocardiaceae</taxon>
        <taxon>Streptoalloteichus</taxon>
    </lineage>
</organism>
<keyword evidence="6" id="KW-1185">Reference proteome</keyword>
<accession>A0ABT1I1Z8</accession>
<dbReference type="RefSeq" id="WP_253672931.1">
    <property type="nucleotide sequence ID" value="NZ_JAMTCP010000048.1"/>
</dbReference>
<evidence type="ECO:0000259" key="4">
    <source>
        <dbReference type="Pfam" id="PF00823"/>
    </source>
</evidence>
<evidence type="ECO:0000313" key="5">
    <source>
        <dbReference type="EMBL" id="MCP2261775.1"/>
    </source>
</evidence>
<dbReference type="Pfam" id="PF00823">
    <property type="entry name" value="PPE"/>
    <property type="match status" value="1"/>
</dbReference>
<reference evidence="5 6" key="1">
    <citation type="submission" date="2022-06" db="EMBL/GenBank/DDBJ databases">
        <title>Genomic Encyclopedia of Archaeal and Bacterial Type Strains, Phase II (KMG-II): from individual species to whole genera.</title>
        <authorList>
            <person name="Goeker M."/>
        </authorList>
    </citation>
    <scope>NUCLEOTIDE SEQUENCE [LARGE SCALE GENOMIC DNA]</scope>
    <source>
        <strain evidence="5 6">DSM 40477</strain>
    </source>
</reference>
<feature type="region of interest" description="Disordered" evidence="3">
    <location>
        <begin position="193"/>
        <end position="412"/>
    </location>
</feature>
<evidence type="ECO:0000256" key="1">
    <source>
        <dbReference type="ARBA" id="ARBA00010652"/>
    </source>
</evidence>
<proteinExistence type="inferred from homology"/>
<dbReference type="Gene3D" id="1.20.1260.20">
    <property type="entry name" value="PPE superfamily"/>
    <property type="match status" value="1"/>
</dbReference>
<protein>
    <submittedName>
        <fullName evidence="5">PPE family protein</fullName>
    </submittedName>
</protein>
<dbReference type="Proteomes" id="UP001205311">
    <property type="component" value="Unassembled WGS sequence"/>
</dbReference>
<evidence type="ECO:0000313" key="6">
    <source>
        <dbReference type="Proteomes" id="UP001205311"/>
    </source>
</evidence>
<comment type="caution">
    <text evidence="5">The sequence shown here is derived from an EMBL/GenBank/DDBJ whole genome shotgun (WGS) entry which is preliminary data.</text>
</comment>
<dbReference type="EMBL" id="JAMTCP010000048">
    <property type="protein sequence ID" value="MCP2261775.1"/>
    <property type="molecule type" value="Genomic_DNA"/>
</dbReference>
<comment type="similarity">
    <text evidence="1">Belongs to the mycobacterial PPE family.</text>
</comment>
<feature type="compositionally biased region" description="Basic and acidic residues" evidence="3">
    <location>
        <begin position="244"/>
        <end position="264"/>
    </location>
</feature>